<gene>
    <name evidence="1" type="primary">cphA_4</name>
    <name evidence="1" type="ORF">C1752_07481</name>
</gene>
<dbReference type="OrthoDB" id="8853249at2"/>
<proteinExistence type="predicted"/>
<comment type="caution">
    <text evidence="1">The sequence shown here is derived from an EMBL/GenBank/DDBJ whole genome shotgun (WGS) entry which is preliminary data.</text>
</comment>
<sequence length="581" mass="65403">MTSFSFTAVMAPLKILFVNCTLKQSPEISNTEALWNYVAERYRQKGCQVEQVRSIDFKFPIEIMPEGRDALLPLFEQVQATDILIVGLSGTRSSAYQRLLEYLQDICQIRAEPTTGQSPVYNKVFGVVMVSGAPHDIAQTCYEFSQLGCVNPPNNAVTWLPSVEFSEDFMAANGKQPIQVNQEARLLVEHSVAIATLLQSSPLTANQRAATHETQAIADQATPASPTLLTPKTVRTDDHLDGLDPHRLTKRIWTVMQEGIRRGFTFKVFSLEDRTFQAEREGKGFLYKIYPGHFSFRRQYEDYDYEQFKSRKLALMQQDGLSIPTSYGTFKTFAEIPLETLSYPLVAKPDSGSLSENVFPNLGTVAQLRQATAVIEASGGVIKLESHIAGRDYRVLIINHQYAGCVERRPANITGDGERTILELFQARNQEEGRGDRNEAHTTLHQLVFDHTSRQLLHRANYTLETVLPAGKMFFLQKKITASTGADYVDCTDRLHPDTIKDCIAFSHHFSTLTLGFDLMTMDLSRPLAETGGAFNEYNFLPYVDLHENCNIGQQRPVCQLIWDYIEAHAAQIVTSDFNVF</sequence>
<dbReference type="Proteomes" id="UP000248857">
    <property type="component" value="Unassembled WGS sequence"/>
</dbReference>
<protein>
    <submittedName>
        <fullName evidence="1">Cyanophycin synthetase</fullName>
        <ecNumber evidence="1">6.3.2.29</ecNumber>
    </submittedName>
</protein>
<organism evidence="1 2">
    <name type="scientific">Acaryochloris thomasi RCC1774</name>
    <dbReference type="NCBI Taxonomy" id="1764569"/>
    <lineage>
        <taxon>Bacteria</taxon>
        <taxon>Bacillati</taxon>
        <taxon>Cyanobacteriota</taxon>
        <taxon>Cyanophyceae</taxon>
        <taxon>Acaryochloridales</taxon>
        <taxon>Acaryochloridaceae</taxon>
        <taxon>Acaryochloris</taxon>
        <taxon>Acaryochloris thomasi</taxon>
    </lineage>
</organism>
<dbReference type="GO" id="GO:0071160">
    <property type="term" value="F:cyanophycin synthetase activity (L-aspartate-adding)"/>
    <property type="evidence" value="ECO:0007669"/>
    <property type="project" value="UniProtKB-EC"/>
</dbReference>
<name>A0A2W1JI06_9CYAN</name>
<keyword evidence="2" id="KW-1185">Reference proteome</keyword>
<dbReference type="AlphaFoldDB" id="A0A2W1JI06"/>
<evidence type="ECO:0000313" key="2">
    <source>
        <dbReference type="Proteomes" id="UP000248857"/>
    </source>
</evidence>
<reference evidence="1 2" key="1">
    <citation type="journal article" date="2018" name="Sci. Rep.">
        <title>A novel species of the marine cyanobacterium Acaryochloris with a unique pigment content and lifestyle.</title>
        <authorList>
            <person name="Partensky F."/>
            <person name="Six C."/>
            <person name="Ratin M."/>
            <person name="Garczarek L."/>
            <person name="Vaulot D."/>
            <person name="Probert I."/>
            <person name="Calteau A."/>
            <person name="Gourvil P."/>
            <person name="Marie D."/>
            <person name="Grebert T."/>
            <person name="Bouchier C."/>
            <person name="Le Panse S."/>
            <person name="Gachenot M."/>
            <person name="Rodriguez F."/>
            <person name="Garrido J.L."/>
        </authorList>
    </citation>
    <scope>NUCLEOTIDE SEQUENCE [LARGE SCALE GENOMIC DNA]</scope>
    <source>
        <strain evidence="1 2">RCC1774</strain>
    </source>
</reference>
<dbReference type="EC" id="6.3.2.29" evidence="1"/>
<dbReference type="RefSeq" id="WP_146242401.1">
    <property type="nucleotide sequence ID" value="NZ_CAWNWM010000020.1"/>
</dbReference>
<keyword evidence="1" id="KW-0436">Ligase</keyword>
<dbReference type="Gene3D" id="3.40.50.360">
    <property type="match status" value="1"/>
</dbReference>
<accession>A0A2W1JI06</accession>
<evidence type="ECO:0000313" key="1">
    <source>
        <dbReference type="EMBL" id="PZD71205.1"/>
    </source>
</evidence>
<dbReference type="SUPFAM" id="SSF56059">
    <property type="entry name" value="Glutathione synthetase ATP-binding domain-like"/>
    <property type="match status" value="1"/>
</dbReference>
<dbReference type="InterPro" id="IPR029039">
    <property type="entry name" value="Flavoprotein-like_sf"/>
</dbReference>
<dbReference type="SUPFAM" id="SSF52218">
    <property type="entry name" value="Flavoproteins"/>
    <property type="match status" value="1"/>
</dbReference>
<dbReference type="EMBL" id="PQWO01000020">
    <property type="protein sequence ID" value="PZD71205.1"/>
    <property type="molecule type" value="Genomic_DNA"/>
</dbReference>